<dbReference type="KEGG" id="tcd:AAIA72_00480"/>
<sequence>MKMRSFRLAGVLALLCSSLAFGSGYTQTKYPIVLVHGVMGFDSIGGLIGYFHTIPYNLRRSGATVEVASVSFVNSSWERGKQLRSWINGLPYSKVNIMAHSQGAPTARVAAALTPSRVASVTSINGVNKGSKVADVVRGILPPGSYVEGGANAIANALGGLVNLLSGGNGSQDGVAALETLTTRGTTELNDALGWKGVNRSSCSGTSEDQWISGYKIKFFSWSGTSVFTNVLDVSDPFLGVTSLAFKKGEANDGLVDKCSMMLGKVISSSYSMNHVDAINHLFGLRSLWTNPVSIYRSHANRLKNKGL</sequence>
<dbReference type="Gene3D" id="3.40.50.1820">
    <property type="entry name" value="alpha/beta hydrolase"/>
    <property type="match status" value="1"/>
</dbReference>
<dbReference type="SUPFAM" id="SSF53474">
    <property type="entry name" value="alpha/beta-Hydrolases"/>
    <property type="match status" value="1"/>
</dbReference>
<name>A0AB39UX49_9GAMM</name>
<dbReference type="Pfam" id="PF00561">
    <property type="entry name" value="Abhydrolase_1"/>
    <property type="match status" value="1"/>
</dbReference>
<keyword evidence="1" id="KW-0472">Membrane</keyword>
<keyword evidence="2" id="KW-0732">Signal</keyword>
<reference evidence="4" key="1">
    <citation type="submission" date="2024-05" db="EMBL/GenBank/DDBJ databases">
        <title>Genome sequencing of novel strain.</title>
        <authorList>
            <person name="Ganbat D."/>
            <person name="Ganbat S."/>
            <person name="Lee S.-J."/>
        </authorList>
    </citation>
    <scope>NUCLEOTIDE SEQUENCE</scope>
    <source>
        <strain evidence="4">SMD15-11</strain>
    </source>
</reference>
<feature type="transmembrane region" description="Helical" evidence="1">
    <location>
        <begin position="32"/>
        <end position="51"/>
    </location>
</feature>
<protein>
    <submittedName>
        <fullName evidence="4">Alpha/beta fold hydrolase</fullName>
    </submittedName>
</protein>
<feature type="chain" id="PRO_5044197895" evidence="2">
    <location>
        <begin position="23"/>
        <end position="308"/>
    </location>
</feature>
<organism evidence="4">
    <name type="scientific">Thermohahella caldifontis</name>
    <dbReference type="NCBI Taxonomy" id="3142973"/>
    <lineage>
        <taxon>Bacteria</taxon>
        <taxon>Pseudomonadati</taxon>
        <taxon>Pseudomonadota</taxon>
        <taxon>Gammaproteobacteria</taxon>
        <taxon>Oceanospirillales</taxon>
        <taxon>Hahellaceae</taxon>
        <taxon>Thermohahella</taxon>
    </lineage>
</organism>
<evidence type="ECO:0000313" key="4">
    <source>
        <dbReference type="EMBL" id="XDT72497.1"/>
    </source>
</evidence>
<feature type="domain" description="AB hydrolase-1" evidence="3">
    <location>
        <begin position="30"/>
        <end position="131"/>
    </location>
</feature>
<keyword evidence="1" id="KW-0812">Transmembrane</keyword>
<evidence type="ECO:0000256" key="2">
    <source>
        <dbReference type="SAM" id="SignalP"/>
    </source>
</evidence>
<dbReference type="RefSeq" id="WP_369601503.1">
    <property type="nucleotide sequence ID" value="NZ_CP154858.1"/>
</dbReference>
<dbReference type="AlphaFoldDB" id="A0AB39UX49"/>
<evidence type="ECO:0000259" key="3">
    <source>
        <dbReference type="Pfam" id="PF00561"/>
    </source>
</evidence>
<dbReference type="EMBL" id="CP154858">
    <property type="protein sequence ID" value="XDT72497.1"/>
    <property type="molecule type" value="Genomic_DNA"/>
</dbReference>
<dbReference type="InterPro" id="IPR000073">
    <property type="entry name" value="AB_hydrolase_1"/>
</dbReference>
<accession>A0AB39UX49</accession>
<dbReference type="GO" id="GO:0016787">
    <property type="term" value="F:hydrolase activity"/>
    <property type="evidence" value="ECO:0007669"/>
    <property type="project" value="UniProtKB-KW"/>
</dbReference>
<keyword evidence="1" id="KW-1133">Transmembrane helix</keyword>
<dbReference type="InterPro" id="IPR029058">
    <property type="entry name" value="AB_hydrolase_fold"/>
</dbReference>
<feature type="signal peptide" evidence="2">
    <location>
        <begin position="1"/>
        <end position="22"/>
    </location>
</feature>
<gene>
    <name evidence="4" type="ORF">AAIA72_00480</name>
</gene>
<keyword evidence="4" id="KW-0378">Hydrolase</keyword>
<evidence type="ECO:0000256" key="1">
    <source>
        <dbReference type="SAM" id="Phobius"/>
    </source>
</evidence>
<proteinExistence type="predicted"/>